<protein>
    <submittedName>
        <fullName evidence="2">Uncharacterized protein</fullName>
    </submittedName>
</protein>
<sequence length="109" mass="12970">MTQRGKQFDPELLNALRTQRIEDLARPEESQKSWILMGYIMVIFGGFIEIFINWHIITYKKSLPNGQKIYAYIQNDRKHGKAIFIIGLIIFPITFLFLLYLELRFFVNI</sequence>
<feature type="transmembrane region" description="Helical" evidence="1">
    <location>
        <begin position="82"/>
        <end position="101"/>
    </location>
</feature>
<dbReference type="RefSeq" id="WP_052429894.1">
    <property type="nucleotide sequence ID" value="NZ_BBLT01000001.1"/>
</dbReference>
<evidence type="ECO:0000313" key="2">
    <source>
        <dbReference type="EMBL" id="GAL83212.1"/>
    </source>
</evidence>
<dbReference type="AlphaFoldDB" id="A0A098L9D9"/>
<keyword evidence="1" id="KW-0812">Transmembrane</keyword>
<dbReference type="EMBL" id="BBLT01000001">
    <property type="protein sequence ID" value="GAL83212.1"/>
    <property type="molecule type" value="Genomic_DNA"/>
</dbReference>
<feature type="transmembrane region" description="Helical" evidence="1">
    <location>
        <begin position="34"/>
        <end position="52"/>
    </location>
</feature>
<keyword evidence="1" id="KW-1133">Transmembrane helix</keyword>
<gene>
    <name evidence="2" type="ORF">MYP_438</name>
</gene>
<reference evidence="2 3" key="1">
    <citation type="submission" date="2014-09" db="EMBL/GenBank/DDBJ databases">
        <title>Sporocytophaga myxococcoides PG-01 genome sequencing.</title>
        <authorList>
            <person name="Liu L."/>
            <person name="Gao P.J."/>
            <person name="Chen G.J."/>
            <person name="Wang L.S."/>
        </authorList>
    </citation>
    <scope>NUCLEOTIDE SEQUENCE [LARGE SCALE GENOMIC DNA]</scope>
    <source>
        <strain evidence="2 3">PG-01</strain>
    </source>
</reference>
<dbReference type="STRING" id="153721.MYP_438"/>
<evidence type="ECO:0000256" key="1">
    <source>
        <dbReference type="SAM" id="Phobius"/>
    </source>
</evidence>
<dbReference type="Proteomes" id="UP000030185">
    <property type="component" value="Unassembled WGS sequence"/>
</dbReference>
<comment type="caution">
    <text evidence="2">The sequence shown here is derived from an EMBL/GenBank/DDBJ whole genome shotgun (WGS) entry which is preliminary data.</text>
</comment>
<name>A0A098L9D9_9BACT</name>
<proteinExistence type="predicted"/>
<keyword evidence="1" id="KW-0472">Membrane</keyword>
<organism evidence="2 3">
    <name type="scientific">Sporocytophaga myxococcoides</name>
    <dbReference type="NCBI Taxonomy" id="153721"/>
    <lineage>
        <taxon>Bacteria</taxon>
        <taxon>Pseudomonadati</taxon>
        <taxon>Bacteroidota</taxon>
        <taxon>Cytophagia</taxon>
        <taxon>Cytophagales</taxon>
        <taxon>Cytophagaceae</taxon>
        <taxon>Sporocytophaga</taxon>
    </lineage>
</organism>
<accession>A0A098L9D9</accession>
<dbReference type="OrthoDB" id="9814194at2"/>
<keyword evidence="3" id="KW-1185">Reference proteome</keyword>
<evidence type="ECO:0000313" key="3">
    <source>
        <dbReference type="Proteomes" id="UP000030185"/>
    </source>
</evidence>